<dbReference type="PROSITE" id="PS51385">
    <property type="entry name" value="YJEF_N"/>
    <property type="match status" value="1"/>
</dbReference>
<keyword evidence="10 17" id="KW-0520">NAD</keyword>
<feature type="domain" description="YjeF C-terminal" evidence="21">
    <location>
        <begin position="220"/>
        <end position="490"/>
    </location>
</feature>
<keyword evidence="24" id="KW-1185">Reference proteome</keyword>
<evidence type="ECO:0000256" key="15">
    <source>
        <dbReference type="ARBA" id="ARBA00048238"/>
    </source>
</evidence>
<dbReference type="Gene3D" id="3.40.1190.20">
    <property type="match status" value="1"/>
</dbReference>
<comment type="similarity">
    <text evidence="4 19">In the C-terminal section; belongs to the NnrD/CARKD family.</text>
</comment>
<dbReference type="NCBIfam" id="TIGR00196">
    <property type="entry name" value="yjeF_cterm"/>
    <property type="match status" value="1"/>
</dbReference>
<name>A0ABV7X2V8_9HYPH</name>
<evidence type="ECO:0000256" key="18">
    <source>
        <dbReference type="HAMAP-Rule" id="MF_01966"/>
    </source>
</evidence>
<dbReference type="InterPro" id="IPR004443">
    <property type="entry name" value="YjeF_N_dom"/>
</dbReference>
<keyword evidence="5 18" id="KW-0479">Metal-binding</keyword>
<evidence type="ECO:0000313" key="24">
    <source>
        <dbReference type="Proteomes" id="UP001595613"/>
    </source>
</evidence>
<evidence type="ECO:0000256" key="4">
    <source>
        <dbReference type="ARBA" id="ARBA00009524"/>
    </source>
</evidence>
<feature type="binding site" evidence="18">
    <location>
        <position position="62"/>
    </location>
    <ligand>
        <name>K(+)</name>
        <dbReference type="ChEBI" id="CHEBI:29103"/>
    </ligand>
</feature>
<keyword evidence="9 18" id="KW-0630">Potassium</keyword>
<evidence type="ECO:0000256" key="16">
    <source>
        <dbReference type="ARBA" id="ARBA00049209"/>
    </source>
</evidence>
<dbReference type="SUPFAM" id="SSF53613">
    <property type="entry name" value="Ribokinase-like"/>
    <property type="match status" value="1"/>
</dbReference>
<dbReference type="EMBL" id="JBHRYD010000013">
    <property type="protein sequence ID" value="MFC3705885.1"/>
    <property type="molecule type" value="Genomic_DNA"/>
</dbReference>
<reference evidence="24" key="1">
    <citation type="journal article" date="2019" name="Int. J. Syst. Evol. Microbiol.">
        <title>The Global Catalogue of Microorganisms (GCM) 10K type strain sequencing project: providing services to taxonomists for standard genome sequencing and annotation.</title>
        <authorList>
            <consortium name="The Broad Institute Genomics Platform"/>
            <consortium name="The Broad Institute Genome Sequencing Center for Infectious Disease"/>
            <person name="Wu L."/>
            <person name="Ma J."/>
        </authorList>
    </citation>
    <scope>NUCLEOTIDE SEQUENCE [LARGE SCALE GENOMIC DNA]</scope>
    <source>
        <strain evidence="24">KCTC 42281</strain>
    </source>
</reference>
<comment type="similarity">
    <text evidence="18">Belongs to the NnrE/AIBP family.</text>
</comment>
<keyword evidence="12 17" id="KW-0456">Lyase</keyword>
<dbReference type="SUPFAM" id="SSF64153">
    <property type="entry name" value="YjeF N-terminal domain-like"/>
    <property type="match status" value="1"/>
</dbReference>
<evidence type="ECO:0000256" key="3">
    <source>
        <dbReference type="ARBA" id="ARBA00006001"/>
    </source>
</evidence>
<comment type="cofactor">
    <cofactor evidence="17">
        <name>Mg(2+)</name>
        <dbReference type="ChEBI" id="CHEBI:18420"/>
    </cofactor>
</comment>
<evidence type="ECO:0000256" key="6">
    <source>
        <dbReference type="ARBA" id="ARBA00022741"/>
    </source>
</evidence>
<feature type="binding site" evidence="17">
    <location>
        <position position="435"/>
    </location>
    <ligand>
        <name>(6S)-NADPHX</name>
        <dbReference type="ChEBI" id="CHEBI:64076"/>
    </ligand>
</feature>
<dbReference type="InterPro" id="IPR030677">
    <property type="entry name" value="Nnr"/>
</dbReference>
<dbReference type="InterPro" id="IPR036652">
    <property type="entry name" value="YjeF_N_dom_sf"/>
</dbReference>
<comment type="cofactor">
    <cofactor evidence="18 19">
        <name>K(+)</name>
        <dbReference type="ChEBI" id="CHEBI:29103"/>
    </cofactor>
    <text evidence="18 19">Binds 1 potassium ion per subunit.</text>
</comment>
<evidence type="ECO:0000256" key="12">
    <source>
        <dbReference type="ARBA" id="ARBA00023239"/>
    </source>
</evidence>
<dbReference type="InterPro" id="IPR000631">
    <property type="entry name" value="CARKD"/>
</dbReference>
<feature type="binding site" evidence="17">
    <location>
        <begin position="405"/>
        <end position="409"/>
    </location>
    <ligand>
        <name>AMP</name>
        <dbReference type="ChEBI" id="CHEBI:456215"/>
    </ligand>
</feature>
<evidence type="ECO:0000256" key="2">
    <source>
        <dbReference type="ARBA" id="ARBA00000909"/>
    </source>
</evidence>
<dbReference type="PROSITE" id="PS01050">
    <property type="entry name" value="YJEF_C_2"/>
    <property type="match status" value="1"/>
</dbReference>
<gene>
    <name evidence="18" type="primary">nnrE</name>
    <name evidence="17" type="synonym">nnrD</name>
    <name evidence="23" type="ORF">ACFOOL_14090</name>
</gene>
<dbReference type="PROSITE" id="PS51383">
    <property type="entry name" value="YJEF_C_3"/>
    <property type="match status" value="1"/>
</dbReference>
<sequence>MTGADPEHLLTPGEMAEADRRAVAAGIPSLHLMENAGRAVADAILARYRPAPVLVLCGPGNNGGDGFVVARLLAEQGWPVTLRLAGDRGQLKGDAAAMAARWSGSAEPWRPGDLEAAELVVDALLGAGLDRDVTGPLAELINAVNAFGLPVVSVDVPSGVDGATGEVRNYAIRARLTVTFFRRKPGHLLLPGRLLCGETVLADIGIPAAVLDAIDCRAWRNGPVLWSLPAMEPGGHKFDRGHVVVVSGDRLQTGAARLSAQGAFRSGAGLVTLVGSEESLLVHAAHVTSIMLKPAETLENLAEILEDSRINAVVIGPAAGIGAHTAGRVRAILASGAATVLDADALTSFSARPDELFAAIEGRTAPTVLTPHEGEFARLFPDLGGSKPERARQAAARSGAVLVLKGSDTVIAAPDGRIAINDNAPAWLGTAGAGDVLAGIVAGLMARGMDGFEAAAAGVWLHAEAAGDFGGPGMMSEDIAGRLPAVLARLAADPAPGSSGGHRSAPGRETGT</sequence>
<comment type="catalytic activity">
    <reaction evidence="15 17 19">
        <text>(6S)-NADHX + ADP = AMP + phosphate + NADH + H(+)</text>
        <dbReference type="Rhea" id="RHEA:32223"/>
        <dbReference type="ChEBI" id="CHEBI:15378"/>
        <dbReference type="ChEBI" id="CHEBI:43474"/>
        <dbReference type="ChEBI" id="CHEBI:57945"/>
        <dbReference type="ChEBI" id="CHEBI:64074"/>
        <dbReference type="ChEBI" id="CHEBI:456215"/>
        <dbReference type="ChEBI" id="CHEBI:456216"/>
        <dbReference type="EC" id="4.2.1.136"/>
    </reaction>
</comment>
<keyword evidence="8 17" id="KW-0521">NADP</keyword>
<evidence type="ECO:0000256" key="10">
    <source>
        <dbReference type="ARBA" id="ARBA00023027"/>
    </source>
</evidence>
<dbReference type="PANTHER" id="PTHR12592:SF0">
    <property type="entry name" value="ATP-DEPENDENT (S)-NAD(P)H-HYDRATE DEHYDRATASE"/>
    <property type="match status" value="1"/>
</dbReference>
<feature type="binding site" evidence="18">
    <location>
        <begin position="126"/>
        <end position="132"/>
    </location>
    <ligand>
        <name>(6S)-NADPHX</name>
        <dbReference type="ChEBI" id="CHEBI:64076"/>
    </ligand>
</feature>
<dbReference type="PIRSF" id="PIRSF017184">
    <property type="entry name" value="Nnr"/>
    <property type="match status" value="1"/>
</dbReference>
<feature type="binding site" evidence="18">
    <location>
        <position position="155"/>
    </location>
    <ligand>
        <name>(6S)-NADPHX</name>
        <dbReference type="ChEBI" id="CHEBI:64076"/>
    </ligand>
</feature>
<comment type="function">
    <text evidence="18">Catalyzes the epimerization of the S- and R-forms of NAD(P)HX, a damaged form of NAD(P)H that is a result of enzymatic or heat-dependent hydration. This is a prerequisite for the S-specific NAD(P)H-hydrate dehydratase to allow the repair of both epimers of NAD(P)HX.</text>
</comment>
<comment type="function">
    <text evidence="17">Catalyzes the dehydration of the S-form of NAD(P)HX at the expense of ADP, which is converted to AMP. Together with NAD(P)HX epimerase, which catalyzes the epimerization of the S- and R-forms, the enzyme allows the repair of both epimers of NAD(P)HX, a damaged form of NAD(P)H that is a result of enzymatic or heat-dependent hydration.</text>
</comment>
<protein>
    <recommendedName>
        <fullName evidence="19">Bifunctional NAD(P)H-hydrate repair enzyme</fullName>
    </recommendedName>
    <alternativeName>
        <fullName evidence="19">Nicotinamide nucleotide repair protein</fullName>
    </alternativeName>
    <domain>
        <recommendedName>
            <fullName evidence="19">ADP-dependent (S)-NAD(P)H-hydrate dehydratase</fullName>
            <ecNumber evidence="19">4.2.1.136</ecNumber>
        </recommendedName>
        <alternativeName>
            <fullName evidence="19">ADP-dependent NAD(P)HX dehydratase</fullName>
        </alternativeName>
    </domain>
    <domain>
        <recommendedName>
            <fullName evidence="19">NAD(P)H-hydrate epimerase</fullName>
            <ecNumber evidence="19">5.1.99.6</ecNumber>
        </recommendedName>
    </domain>
</protein>
<evidence type="ECO:0000256" key="9">
    <source>
        <dbReference type="ARBA" id="ARBA00022958"/>
    </source>
</evidence>
<organism evidence="23 24">
    <name type="scientific">Devosia honganensis</name>
    <dbReference type="NCBI Taxonomy" id="1610527"/>
    <lineage>
        <taxon>Bacteria</taxon>
        <taxon>Pseudomonadati</taxon>
        <taxon>Pseudomonadota</taxon>
        <taxon>Alphaproteobacteria</taxon>
        <taxon>Hyphomicrobiales</taxon>
        <taxon>Devosiaceae</taxon>
        <taxon>Devosia</taxon>
    </lineage>
</organism>
<comment type="catalytic activity">
    <reaction evidence="1 18 19">
        <text>(6R)-NADHX = (6S)-NADHX</text>
        <dbReference type="Rhea" id="RHEA:32215"/>
        <dbReference type="ChEBI" id="CHEBI:64074"/>
        <dbReference type="ChEBI" id="CHEBI:64075"/>
        <dbReference type="EC" id="5.1.99.6"/>
    </reaction>
</comment>
<comment type="similarity">
    <text evidence="17">Belongs to the NnrD/CARKD family.</text>
</comment>
<dbReference type="PANTHER" id="PTHR12592">
    <property type="entry name" value="ATP-DEPENDENT (S)-NAD(P)H-HYDRATE DEHYDRATASE FAMILY MEMBER"/>
    <property type="match status" value="1"/>
</dbReference>
<feature type="region of interest" description="Disordered" evidence="20">
    <location>
        <begin position="492"/>
        <end position="512"/>
    </location>
</feature>
<feature type="binding site" evidence="18">
    <location>
        <position position="158"/>
    </location>
    <ligand>
        <name>K(+)</name>
        <dbReference type="ChEBI" id="CHEBI:29103"/>
    </ligand>
</feature>
<dbReference type="NCBIfam" id="TIGR00197">
    <property type="entry name" value="yjeF_nterm"/>
    <property type="match status" value="1"/>
</dbReference>
<dbReference type="HAMAP" id="MF_01965">
    <property type="entry name" value="NADHX_dehydratase"/>
    <property type="match status" value="1"/>
</dbReference>
<feature type="domain" description="YjeF N-terminal" evidence="22">
    <location>
        <begin position="15"/>
        <end position="212"/>
    </location>
</feature>
<dbReference type="RefSeq" id="WP_380097855.1">
    <property type="nucleotide sequence ID" value="NZ_JBHRYD010000013.1"/>
</dbReference>
<evidence type="ECO:0000256" key="14">
    <source>
        <dbReference type="ARBA" id="ARBA00025153"/>
    </source>
</evidence>
<evidence type="ECO:0000256" key="19">
    <source>
        <dbReference type="PIRNR" id="PIRNR017184"/>
    </source>
</evidence>
<dbReference type="HAMAP" id="MF_01966">
    <property type="entry name" value="NADHX_epimerase"/>
    <property type="match status" value="1"/>
</dbReference>
<keyword evidence="7 17" id="KW-0067">ATP-binding</keyword>
<evidence type="ECO:0000259" key="21">
    <source>
        <dbReference type="PROSITE" id="PS51383"/>
    </source>
</evidence>
<evidence type="ECO:0000256" key="13">
    <source>
        <dbReference type="ARBA" id="ARBA00023268"/>
    </source>
</evidence>
<feature type="binding site" evidence="18">
    <location>
        <begin position="61"/>
        <end position="65"/>
    </location>
    <ligand>
        <name>(6S)-NADPHX</name>
        <dbReference type="ChEBI" id="CHEBI:64076"/>
    </ligand>
</feature>
<feature type="binding site" evidence="17">
    <location>
        <position position="434"/>
    </location>
    <ligand>
        <name>AMP</name>
        <dbReference type="ChEBI" id="CHEBI:456215"/>
    </ligand>
</feature>
<dbReference type="Pfam" id="PF01256">
    <property type="entry name" value="Carb_kinase"/>
    <property type="match status" value="1"/>
</dbReference>
<keyword evidence="6 17" id="KW-0547">Nucleotide-binding</keyword>
<evidence type="ECO:0000256" key="17">
    <source>
        <dbReference type="HAMAP-Rule" id="MF_01965"/>
    </source>
</evidence>
<comment type="caution">
    <text evidence="23">The sequence shown here is derived from an EMBL/GenBank/DDBJ whole genome shotgun (WGS) entry which is preliminary data.</text>
</comment>
<dbReference type="InterPro" id="IPR017953">
    <property type="entry name" value="Carbohydrate_kinase_pred_CS"/>
</dbReference>
<dbReference type="Gene3D" id="3.40.50.10260">
    <property type="entry name" value="YjeF N-terminal domain"/>
    <property type="match status" value="1"/>
</dbReference>
<feature type="binding site" evidence="17">
    <location>
        <position position="372"/>
    </location>
    <ligand>
        <name>(6S)-NADPHX</name>
        <dbReference type="ChEBI" id="CHEBI:64076"/>
    </ligand>
</feature>
<accession>A0ABV7X2V8</accession>
<feature type="binding site" evidence="18">
    <location>
        <position position="122"/>
    </location>
    <ligand>
        <name>K(+)</name>
        <dbReference type="ChEBI" id="CHEBI:29103"/>
    </ligand>
</feature>
<evidence type="ECO:0000259" key="22">
    <source>
        <dbReference type="PROSITE" id="PS51385"/>
    </source>
</evidence>
<evidence type="ECO:0000256" key="11">
    <source>
        <dbReference type="ARBA" id="ARBA00023235"/>
    </source>
</evidence>
<comment type="caution">
    <text evidence="17">Lacks conserved residue(s) required for the propagation of feature annotation.</text>
</comment>
<evidence type="ECO:0000256" key="8">
    <source>
        <dbReference type="ARBA" id="ARBA00022857"/>
    </source>
</evidence>
<keyword evidence="13" id="KW-0511">Multifunctional enzyme</keyword>
<comment type="similarity">
    <text evidence="3 19">In the N-terminal section; belongs to the NnrE/AIBP family.</text>
</comment>
<dbReference type="InterPro" id="IPR029056">
    <property type="entry name" value="Ribokinase-like"/>
</dbReference>
<comment type="function">
    <text evidence="14 19">Bifunctional enzyme that catalyzes the epimerization of the S- and R-forms of NAD(P)HX and the dehydration of the S-form of NAD(P)HX at the expense of ADP, which is converted to AMP. This allows the repair of both epimers of NAD(P)HX, a damaged form of NAD(P)H that is a result of enzymatic or heat-dependent hydration.</text>
</comment>
<proteinExistence type="inferred from homology"/>
<dbReference type="Proteomes" id="UP001595613">
    <property type="component" value="Unassembled WGS sequence"/>
</dbReference>
<comment type="catalytic activity">
    <reaction evidence="16 17 19">
        <text>(6S)-NADPHX + ADP = AMP + phosphate + NADPH + H(+)</text>
        <dbReference type="Rhea" id="RHEA:32235"/>
        <dbReference type="ChEBI" id="CHEBI:15378"/>
        <dbReference type="ChEBI" id="CHEBI:43474"/>
        <dbReference type="ChEBI" id="CHEBI:57783"/>
        <dbReference type="ChEBI" id="CHEBI:64076"/>
        <dbReference type="ChEBI" id="CHEBI:456215"/>
        <dbReference type="ChEBI" id="CHEBI:456216"/>
        <dbReference type="EC" id="4.2.1.136"/>
    </reaction>
</comment>
<evidence type="ECO:0000256" key="7">
    <source>
        <dbReference type="ARBA" id="ARBA00022840"/>
    </source>
</evidence>
<comment type="catalytic activity">
    <reaction evidence="2 18 19">
        <text>(6R)-NADPHX = (6S)-NADPHX</text>
        <dbReference type="Rhea" id="RHEA:32227"/>
        <dbReference type="ChEBI" id="CHEBI:64076"/>
        <dbReference type="ChEBI" id="CHEBI:64077"/>
        <dbReference type="EC" id="5.1.99.6"/>
    </reaction>
</comment>
<dbReference type="Pfam" id="PF03853">
    <property type="entry name" value="YjeF_N"/>
    <property type="match status" value="1"/>
</dbReference>
<keyword evidence="11 18" id="KW-0413">Isomerase</keyword>
<evidence type="ECO:0000256" key="1">
    <source>
        <dbReference type="ARBA" id="ARBA00000013"/>
    </source>
</evidence>
<dbReference type="EC" id="5.1.99.6" evidence="19"/>
<evidence type="ECO:0000313" key="23">
    <source>
        <dbReference type="EMBL" id="MFC3705885.1"/>
    </source>
</evidence>
<evidence type="ECO:0000256" key="20">
    <source>
        <dbReference type="SAM" id="MobiDB-lite"/>
    </source>
</evidence>
<evidence type="ECO:0000256" key="5">
    <source>
        <dbReference type="ARBA" id="ARBA00022723"/>
    </source>
</evidence>
<dbReference type="EC" id="4.2.1.136" evidence="19"/>
<feature type="binding site" evidence="17">
    <location>
        <position position="255"/>
    </location>
    <ligand>
        <name>(6S)-NADPHX</name>
        <dbReference type="ChEBI" id="CHEBI:64076"/>
    </ligand>
</feature>
<dbReference type="CDD" id="cd01171">
    <property type="entry name" value="YXKO-related"/>
    <property type="match status" value="1"/>
</dbReference>
<comment type="subunit">
    <text evidence="17">Homotetramer.</text>
</comment>